<name>A0A0J6VDD3_9MYCO</name>
<dbReference type="GO" id="GO:0019748">
    <property type="term" value="P:secondary metabolic process"/>
    <property type="evidence" value="ECO:0007669"/>
    <property type="project" value="InterPro"/>
</dbReference>
<evidence type="ECO:0000313" key="2">
    <source>
        <dbReference type="Proteomes" id="UP000036313"/>
    </source>
</evidence>
<dbReference type="Proteomes" id="UP000036313">
    <property type="component" value="Unassembled WGS sequence"/>
</dbReference>
<dbReference type="SUPFAM" id="SSF56112">
    <property type="entry name" value="Protein kinase-like (PK-like)"/>
    <property type="match status" value="1"/>
</dbReference>
<gene>
    <name evidence="1" type="ORF">MOBUDSM44075_05193</name>
</gene>
<sequence>MPDRAALAQHLIEQWRLRADEGLGAGPEEDADALTQPVHTSDGAPALLKIGSAAFTGEHLVLRRWAGDGAVRLLRADPHRHAVLTERAGPTTLASLTDTDACAVVAGLYARLHVPAMPQLPSAADTLRCWLDDASLDSPAVPRRLVEQARTLASDLLADGAGAEVVLHGNLHFSTVRAAERAPWLAVDPRPVNGDRNDDVAPMLTHHWDGIAGRVRDAIRQRFWTLVDVAGLDEDRARAWVIVRMVAASTSVATRANRADEVTRFLTVAKAVQD</sequence>
<keyword evidence="1" id="KW-0418">Kinase</keyword>
<proteinExistence type="predicted"/>
<dbReference type="RefSeq" id="WP_048425207.1">
    <property type="nucleotide sequence ID" value="NZ_JYNU01000058.1"/>
</dbReference>
<dbReference type="Pfam" id="PF04655">
    <property type="entry name" value="APH_6_hur"/>
    <property type="match status" value="1"/>
</dbReference>
<dbReference type="GO" id="GO:0016773">
    <property type="term" value="F:phosphotransferase activity, alcohol group as acceptor"/>
    <property type="evidence" value="ECO:0007669"/>
    <property type="project" value="InterPro"/>
</dbReference>
<accession>A0A0J6VDD3</accession>
<dbReference type="PATRIC" id="fig|1807.14.peg.5234"/>
<dbReference type="InterPro" id="IPR006748">
    <property type="entry name" value="NH2Glyco/OHUrea_AB-resist_kin"/>
</dbReference>
<dbReference type="GO" id="GO:0016301">
    <property type="term" value="F:kinase activity"/>
    <property type="evidence" value="ECO:0007669"/>
    <property type="project" value="UniProtKB-KW"/>
</dbReference>
<comment type="caution">
    <text evidence="1">The sequence shown here is derived from an EMBL/GenBank/DDBJ whole genome shotgun (WGS) entry which is preliminary data.</text>
</comment>
<evidence type="ECO:0000313" key="1">
    <source>
        <dbReference type="EMBL" id="KMO68194.1"/>
    </source>
</evidence>
<dbReference type="InterPro" id="IPR011009">
    <property type="entry name" value="Kinase-like_dom_sf"/>
</dbReference>
<keyword evidence="1" id="KW-0808">Transferase</keyword>
<dbReference type="EMBL" id="JYNU01000058">
    <property type="protein sequence ID" value="KMO68194.1"/>
    <property type="molecule type" value="Genomic_DNA"/>
</dbReference>
<protein>
    <submittedName>
        <fullName evidence="1">Aminoglycoside/hydroxyurea antibiotic resistance kinase</fullName>
    </submittedName>
</protein>
<organism evidence="1 2">
    <name type="scientific">Mycolicibacterium obuense</name>
    <dbReference type="NCBI Taxonomy" id="1807"/>
    <lineage>
        <taxon>Bacteria</taxon>
        <taxon>Bacillati</taxon>
        <taxon>Actinomycetota</taxon>
        <taxon>Actinomycetes</taxon>
        <taxon>Mycobacteriales</taxon>
        <taxon>Mycobacteriaceae</taxon>
        <taxon>Mycolicibacterium</taxon>
    </lineage>
</organism>
<reference evidence="1 2" key="1">
    <citation type="journal article" date="2015" name="Genome Biol. Evol.">
        <title>Characterization of Three Mycobacterium spp. with Potential Use in Bioremediation by Genome Sequencing and Comparative Genomics.</title>
        <authorList>
            <person name="Das S."/>
            <person name="Pettersson B.M."/>
            <person name="Behra P.R."/>
            <person name="Ramesh M."/>
            <person name="Dasgupta S."/>
            <person name="Bhattacharya A."/>
            <person name="Kirsebom L.A."/>
        </authorList>
    </citation>
    <scope>NUCLEOTIDE SEQUENCE [LARGE SCALE GENOMIC DNA]</scope>
    <source>
        <strain evidence="1 2">DSM 44075</strain>
    </source>
</reference>
<dbReference type="AlphaFoldDB" id="A0A0J6VDD3"/>